<keyword evidence="9" id="KW-0418">Kinase</keyword>
<evidence type="ECO:0000256" key="14">
    <source>
        <dbReference type="PROSITE-ProRule" id="PRU00169"/>
    </source>
</evidence>
<dbReference type="InterPro" id="IPR000700">
    <property type="entry name" value="PAS-assoc_C"/>
</dbReference>
<dbReference type="GO" id="GO:0000155">
    <property type="term" value="F:phosphorelay sensor kinase activity"/>
    <property type="evidence" value="ECO:0007669"/>
    <property type="project" value="InterPro"/>
</dbReference>
<comment type="catalytic activity">
    <reaction evidence="1">
        <text>ATP + protein L-histidine = ADP + protein N-phospho-L-histidine.</text>
        <dbReference type="EC" id="2.7.13.3"/>
    </reaction>
</comment>
<dbReference type="Pfam" id="PF00072">
    <property type="entry name" value="Response_reg"/>
    <property type="match status" value="1"/>
</dbReference>
<feature type="domain" description="PAS" evidence="17">
    <location>
        <begin position="795"/>
        <end position="843"/>
    </location>
</feature>
<dbReference type="Pfam" id="PF08447">
    <property type="entry name" value="PAS_3"/>
    <property type="match status" value="2"/>
</dbReference>
<dbReference type="InterPro" id="IPR004358">
    <property type="entry name" value="Sig_transdc_His_kin-like_C"/>
</dbReference>
<dbReference type="InterPro" id="IPR003018">
    <property type="entry name" value="GAF"/>
</dbReference>
<dbReference type="InterPro" id="IPR000014">
    <property type="entry name" value="PAS"/>
</dbReference>
<feature type="domain" description="PAS" evidence="17">
    <location>
        <begin position="303"/>
        <end position="356"/>
    </location>
</feature>
<dbReference type="Pfam" id="PF02518">
    <property type="entry name" value="HATPase_c"/>
    <property type="match status" value="1"/>
</dbReference>
<dbReference type="SMART" id="SM00387">
    <property type="entry name" value="HATPase_c"/>
    <property type="match status" value="1"/>
</dbReference>
<feature type="domain" description="PAC" evidence="18">
    <location>
        <begin position="486"/>
        <end position="536"/>
    </location>
</feature>
<dbReference type="SUPFAM" id="SSF55785">
    <property type="entry name" value="PYP-like sensor domain (PAS domain)"/>
    <property type="match status" value="6"/>
</dbReference>
<keyword evidence="4" id="KW-1003">Cell membrane</keyword>
<dbReference type="GO" id="GO:0005886">
    <property type="term" value="C:plasma membrane"/>
    <property type="evidence" value="ECO:0007669"/>
    <property type="project" value="UniProtKB-SubCell"/>
</dbReference>
<keyword evidence="6 14" id="KW-0597">Phosphoprotein</keyword>
<dbReference type="InterPro" id="IPR003661">
    <property type="entry name" value="HisK_dim/P_dom"/>
</dbReference>
<dbReference type="InterPro" id="IPR036097">
    <property type="entry name" value="HisK_dim/P_sf"/>
</dbReference>
<dbReference type="FunFam" id="3.30.565.10:FF:000010">
    <property type="entry name" value="Sensor histidine kinase RcsC"/>
    <property type="match status" value="1"/>
</dbReference>
<evidence type="ECO:0000256" key="12">
    <source>
        <dbReference type="ARBA" id="ARBA00023136"/>
    </source>
</evidence>
<evidence type="ECO:0000256" key="10">
    <source>
        <dbReference type="ARBA" id="ARBA00022840"/>
    </source>
</evidence>
<dbReference type="PANTHER" id="PTHR43047">
    <property type="entry name" value="TWO-COMPONENT HISTIDINE PROTEIN KINASE"/>
    <property type="match status" value="1"/>
</dbReference>
<dbReference type="Gene3D" id="3.30.565.10">
    <property type="entry name" value="Histidine kinase-like ATPase, C-terminal domain"/>
    <property type="match status" value="1"/>
</dbReference>
<dbReference type="Pfam" id="PF01590">
    <property type="entry name" value="GAF"/>
    <property type="match status" value="1"/>
</dbReference>
<evidence type="ECO:0000256" key="9">
    <source>
        <dbReference type="ARBA" id="ARBA00022777"/>
    </source>
</evidence>
<dbReference type="Gene3D" id="1.20.120.160">
    <property type="entry name" value="HPT domain"/>
    <property type="match status" value="1"/>
</dbReference>
<dbReference type="Pfam" id="PF13426">
    <property type="entry name" value="PAS_9"/>
    <property type="match status" value="2"/>
</dbReference>
<dbReference type="Proteomes" id="UP000280825">
    <property type="component" value="Unassembled WGS sequence"/>
</dbReference>
<keyword evidence="10" id="KW-0547">Nucleotide-binding</keyword>
<dbReference type="PROSITE" id="PS50110">
    <property type="entry name" value="RESPONSE_REGULATORY"/>
    <property type="match status" value="1"/>
</dbReference>
<dbReference type="InterPro" id="IPR008207">
    <property type="entry name" value="Sig_transdc_His_kin_Hpt_dom"/>
</dbReference>
<evidence type="ECO:0000256" key="1">
    <source>
        <dbReference type="ARBA" id="ARBA00000085"/>
    </source>
</evidence>
<dbReference type="SMART" id="SM00065">
    <property type="entry name" value="GAF"/>
    <property type="match status" value="1"/>
</dbReference>
<organism evidence="20 21">
    <name type="scientific">Flavobacterium bomense</name>
    <dbReference type="NCBI Taxonomy" id="2497483"/>
    <lineage>
        <taxon>Bacteria</taxon>
        <taxon>Pseudomonadati</taxon>
        <taxon>Bacteroidota</taxon>
        <taxon>Flavobacteriia</taxon>
        <taxon>Flavobacteriales</taxon>
        <taxon>Flavobacteriaceae</taxon>
        <taxon>Flavobacterium</taxon>
    </lineage>
</organism>
<comment type="caution">
    <text evidence="20">The sequence shown here is derived from an EMBL/GenBank/DDBJ whole genome shotgun (WGS) entry which is preliminary data.</text>
</comment>
<reference evidence="20 21" key="1">
    <citation type="submission" date="2018-12" db="EMBL/GenBank/DDBJ databases">
        <title>Flavobacterium sp. nov., isolated from glacier ice.</title>
        <authorList>
            <person name="Liu Q."/>
            <person name="Xin Y.-H."/>
        </authorList>
    </citation>
    <scope>NUCLEOTIDE SEQUENCE [LARGE SCALE GENOMIC DNA]</scope>
    <source>
        <strain evidence="20 21">RB1N8</strain>
    </source>
</reference>
<evidence type="ECO:0000256" key="8">
    <source>
        <dbReference type="ARBA" id="ARBA00022692"/>
    </source>
</evidence>
<evidence type="ECO:0000259" key="19">
    <source>
        <dbReference type="PROSITE" id="PS50894"/>
    </source>
</evidence>
<dbReference type="InterPro" id="IPR036890">
    <property type="entry name" value="HATPase_C_sf"/>
</dbReference>
<dbReference type="SUPFAM" id="SSF55874">
    <property type="entry name" value="ATPase domain of HSP90 chaperone/DNA topoisomerase II/histidine kinase"/>
    <property type="match status" value="1"/>
</dbReference>
<evidence type="ECO:0000256" key="3">
    <source>
        <dbReference type="ARBA" id="ARBA00012438"/>
    </source>
</evidence>
<evidence type="ECO:0000256" key="4">
    <source>
        <dbReference type="ARBA" id="ARBA00022475"/>
    </source>
</evidence>
<feature type="domain" description="PAC" evidence="18">
    <location>
        <begin position="868"/>
        <end position="920"/>
    </location>
</feature>
<dbReference type="InterPro" id="IPR001789">
    <property type="entry name" value="Sig_transdc_resp-reg_receiver"/>
</dbReference>
<dbReference type="Pfam" id="PF00989">
    <property type="entry name" value="PAS"/>
    <property type="match status" value="1"/>
</dbReference>
<dbReference type="InterPro" id="IPR011006">
    <property type="entry name" value="CheY-like_superfamily"/>
</dbReference>
<keyword evidence="11" id="KW-1133">Transmembrane helix</keyword>
<sequence>MMNKNLPIPQNEVARLDALAQYNILDTLPEEEFDRLTQLASIICGVPIALITLIDKDRQWFKSKIGLETPETPRCISFCQYAINDESFFEIEDATKDERFLSNPLVTDQPNIRFYAGYPLIDPDGYALGSLCVIDRKARKLTADQRRVLTLLANEVVSQIVSRKKNAEKDKLEKMFNLSIDLKCVAGTDGYFKKLNPAFTLTLGWTIEELLAKPFYDFIHPDDVTTTFNEIKKLATGEKTINFENRFITKNGDYPSISWNAISDEITGELYAVGRDISERKKAEEKLTEYKHFFYNTANFSCIANVEGYFEVINSNFEKALGYSERELLESQFLSFVHPDDIDLTLKEIKKLQRDVKTINFENRYRKKDGNYLWFDWHATPNPVTGKIYAIARDITEQKKAKELLTQSEEYNRFIMNSSPNSIVTINSSKKITFWNLQAETVFGWKKEEVLGKNMIDLLIPSRYRDTWNKVIDKYPKNEKNSYSNQLLELTLLHKAGNEFYGETSITPIVQDGIRYYSGFIQDITKRKEAEKKLSQSTKLLKTILANLRSGIRMEDQNRNLLFVNQHYCDMRNIDSKPEELAGTDGSNAVNEAPLFFKDAERLIIKTNKTLIDRKLVIGELLETLDNHFIERDYIPLFVDNEFKGQLWKYNDVTEKVQTQKLLEQSEERNLLIMNSSLNSIVTIDSAKKITFWNHQSEIVFGWKEEEVLGKVFTDFMVPTRNKELWDNSIYQYLSEGHTEFLNKQVELYGVNKAGDEFLTEITITPMTQDGETFFCAFIQDISDKKAAENIRKIQEEKFQNVITHMNLGLIEVDNNEIIQYANQSFAAIIGYEISELVGRNLIDFFDCQDNLDILTSKIKLRQQGVSDIYQIPIKNKRGELRWLTISGAPNYDNKGNVIGSIGIHLDITDQKKLESDLEKEKTNALKSSKAKEVFLANMSHEIRTPLNAIVGFLRELDKLELTGLQKDYINNCSIASKHLLAIINNILDISKIESGEMSLESVDFVFEKSISNVTTVLHPMLKQKGLDFNITISKEIRNVLVGDAMRLQQILYNLVGNAIKFTSTGSISINCEVVDDSTFSQKLKISISDTGIGMESSFVSTIFNKFSQEVKETTRKYGGTGLGLPITKELVELMGGTIEIESEKNRGTTICLYLNYPKSSKENAVDLDIVKPVIRLKNISILLVEDNYLNRMVAQNSLQYYNCEVTEAENGLEAVEILKNKTFDIILMDIQMPIMGGIEAVLIIRNELNITTPIIALTANAFKTEIDKCKKAGMNDYVAKPFDEDILIETIAKYTVNKITSVAEPEFPETASIEKLYNLTTLQNLSRNNNEFVLKMVGVFVEQTIATIEKIDAALESNNFLEISQLIHKIRPSTDHMGVLSIQSEMKTLEKIAKETQNKGQITTIYILVKKTLQLVISQLQKNELNA</sequence>
<feature type="domain" description="HPt" evidence="19">
    <location>
        <begin position="1330"/>
        <end position="1428"/>
    </location>
</feature>
<dbReference type="RefSeq" id="WP_126462706.1">
    <property type="nucleotide sequence ID" value="NZ_RYDJ01000025.1"/>
</dbReference>
<dbReference type="InterPro" id="IPR036641">
    <property type="entry name" value="HPT_dom_sf"/>
</dbReference>
<dbReference type="PANTHER" id="PTHR43047:SF64">
    <property type="entry name" value="HISTIDINE KINASE CONTAINING CHEY-HOMOLOGOUS RECEIVER DOMAIN AND PAS DOMAIN-RELATED"/>
    <property type="match status" value="1"/>
</dbReference>
<dbReference type="InterPro" id="IPR013655">
    <property type="entry name" value="PAS_fold_3"/>
</dbReference>
<keyword evidence="8" id="KW-0812">Transmembrane</keyword>
<evidence type="ECO:0000259" key="16">
    <source>
        <dbReference type="PROSITE" id="PS50110"/>
    </source>
</evidence>
<gene>
    <name evidence="20" type="ORF">EKL98_14890</name>
</gene>
<evidence type="ECO:0000259" key="18">
    <source>
        <dbReference type="PROSITE" id="PS50113"/>
    </source>
</evidence>
<dbReference type="InterPro" id="IPR013767">
    <property type="entry name" value="PAS_fold"/>
</dbReference>
<dbReference type="PROSITE" id="PS50113">
    <property type="entry name" value="PAC"/>
    <property type="match status" value="4"/>
</dbReference>
<feature type="domain" description="PAS" evidence="17">
    <location>
        <begin position="408"/>
        <end position="462"/>
    </location>
</feature>
<dbReference type="InterPro" id="IPR029016">
    <property type="entry name" value="GAF-like_dom_sf"/>
</dbReference>
<dbReference type="InterPro" id="IPR005467">
    <property type="entry name" value="His_kinase_dom"/>
</dbReference>
<accession>A0A3S0MWS6</accession>
<dbReference type="Gene3D" id="3.40.50.2300">
    <property type="match status" value="1"/>
</dbReference>
<dbReference type="CDD" id="cd00130">
    <property type="entry name" value="PAS"/>
    <property type="match status" value="5"/>
</dbReference>
<name>A0A3S0MWS6_9FLAO</name>
<dbReference type="SMART" id="SM00388">
    <property type="entry name" value="HisKA"/>
    <property type="match status" value="1"/>
</dbReference>
<feature type="domain" description="PAS" evidence="17">
    <location>
        <begin position="666"/>
        <end position="737"/>
    </location>
</feature>
<proteinExistence type="predicted"/>
<evidence type="ECO:0000256" key="7">
    <source>
        <dbReference type="ARBA" id="ARBA00022679"/>
    </source>
</evidence>
<dbReference type="PROSITE" id="PS50109">
    <property type="entry name" value="HIS_KIN"/>
    <property type="match status" value="1"/>
</dbReference>
<comment type="subcellular location">
    <subcellularLocation>
        <location evidence="2">Cell inner membrane</location>
        <topology evidence="2">Multi-pass membrane protein</topology>
    </subcellularLocation>
</comment>
<dbReference type="CDD" id="cd17546">
    <property type="entry name" value="REC_hyHK_CKI1_RcsC-like"/>
    <property type="match status" value="1"/>
</dbReference>
<keyword evidence="21" id="KW-1185">Reference proteome</keyword>
<feature type="domain" description="Histidine kinase" evidence="15">
    <location>
        <begin position="938"/>
        <end position="1159"/>
    </location>
</feature>
<dbReference type="InterPro" id="IPR001610">
    <property type="entry name" value="PAC"/>
</dbReference>
<dbReference type="EMBL" id="RYDJ01000025">
    <property type="protein sequence ID" value="RTZ01576.1"/>
    <property type="molecule type" value="Genomic_DNA"/>
</dbReference>
<dbReference type="PROSITE" id="PS50112">
    <property type="entry name" value="PAS"/>
    <property type="match status" value="5"/>
</dbReference>
<dbReference type="CDD" id="cd16922">
    <property type="entry name" value="HATPase_EvgS-ArcB-TorS-like"/>
    <property type="match status" value="1"/>
</dbReference>
<dbReference type="SMART" id="SM00448">
    <property type="entry name" value="REC"/>
    <property type="match status" value="1"/>
</dbReference>
<evidence type="ECO:0000256" key="13">
    <source>
        <dbReference type="PROSITE-ProRule" id="PRU00110"/>
    </source>
</evidence>
<dbReference type="SMART" id="SM00086">
    <property type="entry name" value="PAC"/>
    <property type="match status" value="5"/>
</dbReference>
<feature type="modified residue" description="Phosphohistidine" evidence="13">
    <location>
        <position position="1369"/>
    </location>
</feature>
<protein>
    <recommendedName>
        <fullName evidence="3">histidine kinase</fullName>
        <ecNumber evidence="3">2.7.13.3</ecNumber>
    </recommendedName>
</protein>
<evidence type="ECO:0000256" key="2">
    <source>
        <dbReference type="ARBA" id="ARBA00004429"/>
    </source>
</evidence>
<evidence type="ECO:0000313" key="20">
    <source>
        <dbReference type="EMBL" id="RTZ01576.1"/>
    </source>
</evidence>
<dbReference type="InterPro" id="IPR003594">
    <property type="entry name" value="HATPase_dom"/>
</dbReference>
<keyword evidence="5" id="KW-0997">Cell inner membrane</keyword>
<evidence type="ECO:0000259" key="17">
    <source>
        <dbReference type="PROSITE" id="PS50112"/>
    </source>
</evidence>
<dbReference type="NCBIfam" id="TIGR00229">
    <property type="entry name" value="sensory_box"/>
    <property type="match status" value="5"/>
</dbReference>
<dbReference type="EC" id="2.7.13.3" evidence="3"/>
<evidence type="ECO:0000256" key="11">
    <source>
        <dbReference type="ARBA" id="ARBA00022989"/>
    </source>
</evidence>
<keyword evidence="12" id="KW-0472">Membrane</keyword>
<feature type="modified residue" description="4-aspartylphosphate" evidence="14">
    <location>
        <position position="1230"/>
    </location>
</feature>
<evidence type="ECO:0000256" key="5">
    <source>
        <dbReference type="ARBA" id="ARBA00022519"/>
    </source>
</evidence>
<evidence type="ECO:0000256" key="6">
    <source>
        <dbReference type="ARBA" id="ARBA00022553"/>
    </source>
</evidence>
<dbReference type="SUPFAM" id="SSF47226">
    <property type="entry name" value="Histidine-containing phosphotransfer domain, HPT domain"/>
    <property type="match status" value="1"/>
</dbReference>
<keyword evidence="10" id="KW-0067">ATP-binding</keyword>
<keyword evidence="7" id="KW-0808">Transferase</keyword>
<dbReference type="SUPFAM" id="SSF55781">
    <property type="entry name" value="GAF domain-like"/>
    <property type="match status" value="1"/>
</dbReference>
<feature type="domain" description="Response regulatory" evidence="16">
    <location>
        <begin position="1181"/>
        <end position="1296"/>
    </location>
</feature>
<dbReference type="GO" id="GO:0006355">
    <property type="term" value="P:regulation of DNA-templated transcription"/>
    <property type="evidence" value="ECO:0007669"/>
    <property type="project" value="InterPro"/>
</dbReference>
<feature type="domain" description="PAS" evidence="17">
    <location>
        <begin position="168"/>
        <end position="238"/>
    </location>
</feature>
<dbReference type="Pfam" id="PF00512">
    <property type="entry name" value="HisKA"/>
    <property type="match status" value="1"/>
</dbReference>
<dbReference type="CDD" id="cd00082">
    <property type="entry name" value="HisKA"/>
    <property type="match status" value="1"/>
</dbReference>
<dbReference type="SUPFAM" id="SSF52172">
    <property type="entry name" value="CheY-like"/>
    <property type="match status" value="1"/>
</dbReference>
<dbReference type="SMART" id="SM00091">
    <property type="entry name" value="PAS"/>
    <property type="match status" value="6"/>
</dbReference>
<feature type="domain" description="PAC" evidence="18">
    <location>
        <begin position="241"/>
        <end position="289"/>
    </location>
</feature>
<dbReference type="Gene3D" id="3.30.450.40">
    <property type="match status" value="1"/>
</dbReference>
<feature type="domain" description="PAC" evidence="18">
    <location>
        <begin position="359"/>
        <end position="407"/>
    </location>
</feature>
<dbReference type="PROSITE" id="PS50894">
    <property type="entry name" value="HPT"/>
    <property type="match status" value="1"/>
</dbReference>
<dbReference type="Gene3D" id="3.30.450.20">
    <property type="entry name" value="PAS domain"/>
    <property type="match status" value="6"/>
</dbReference>
<dbReference type="PRINTS" id="PR00344">
    <property type="entry name" value="BCTRLSENSOR"/>
</dbReference>
<evidence type="ECO:0000313" key="21">
    <source>
        <dbReference type="Proteomes" id="UP000280825"/>
    </source>
</evidence>
<dbReference type="SUPFAM" id="SSF47384">
    <property type="entry name" value="Homodimeric domain of signal transducing histidine kinase"/>
    <property type="match status" value="1"/>
</dbReference>
<evidence type="ECO:0000259" key="15">
    <source>
        <dbReference type="PROSITE" id="PS50109"/>
    </source>
</evidence>
<dbReference type="Gene3D" id="1.10.287.130">
    <property type="match status" value="1"/>
</dbReference>
<dbReference type="InterPro" id="IPR035965">
    <property type="entry name" value="PAS-like_dom_sf"/>
</dbReference>